<evidence type="ECO:0000313" key="4">
    <source>
        <dbReference type="Proteomes" id="UP000198541"/>
    </source>
</evidence>
<dbReference type="Pfam" id="PF13556">
    <property type="entry name" value="HTH_30"/>
    <property type="match status" value="1"/>
</dbReference>
<reference evidence="4" key="1">
    <citation type="submission" date="2016-10" db="EMBL/GenBank/DDBJ databases">
        <authorList>
            <person name="Varghese N."/>
            <person name="Submissions S."/>
        </authorList>
    </citation>
    <scope>NUCLEOTIDE SEQUENCE [LARGE SCALE GENOMIC DNA]</scope>
    <source>
        <strain evidence="4">DSM 27982</strain>
    </source>
</reference>
<dbReference type="Proteomes" id="UP000198541">
    <property type="component" value="Unassembled WGS sequence"/>
</dbReference>
<feature type="domain" description="PucR C-terminal helix-turn-helix" evidence="2">
    <location>
        <begin position="278"/>
        <end position="330"/>
    </location>
</feature>
<protein>
    <submittedName>
        <fullName evidence="3">PucR C-terminal helix-turn-helix domain-containing protein</fullName>
    </submittedName>
</protein>
<evidence type="ECO:0000313" key="3">
    <source>
        <dbReference type="EMBL" id="SDN42095.1"/>
    </source>
</evidence>
<accession>A0A1H0B8V9</accession>
<dbReference type="InterPro" id="IPR025736">
    <property type="entry name" value="PucR_C-HTH_dom"/>
</dbReference>
<proteinExistence type="predicted"/>
<dbReference type="RefSeq" id="WP_143013701.1">
    <property type="nucleotide sequence ID" value="NZ_FNIM01000003.1"/>
</dbReference>
<evidence type="ECO:0000259" key="2">
    <source>
        <dbReference type="Pfam" id="PF13556"/>
    </source>
</evidence>
<dbReference type="EMBL" id="FNIM01000003">
    <property type="protein sequence ID" value="SDN42095.1"/>
    <property type="molecule type" value="Genomic_DNA"/>
</dbReference>
<sequence length="354" mass="38822">MRDLLSRLASRDTEAGVALRVLDYFDSLDGSGAGPEAYLRGGAALTGSVTGMNLQDRGIDIRVDPAGRRLPSRSTGPEPSWPTARVSPETGSRVWVENPEPGTTDRLVLERLVQGISRWRDRMDSFAPSPAQAWSILLNDPVAADRQVQLIGSLRLDANRTYRVLATTEMSGADQLSATTDIGAVRVRAVIQPASTRLDSEFPGHRGGAGPAVAPTDIMESWSRARTVLRMAPFGKLLEWDRFKVIAPLFLHARPQDVMTDPTVQLITAEQIPWLEETVTALTRAKSVRGACVELGLHHSTVQKRVDRLQNTFDLDLSNSRHLFYLWLGCVAQRFAVFGTELDPWARSGAQSGS</sequence>
<dbReference type="Gene3D" id="1.10.10.2840">
    <property type="entry name" value="PucR C-terminal helix-turn-helix domain"/>
    <property type="match status" value="1"/>
</dbReference>
<organism evidence="3 4">
    <name type="scientific">Actinomyces ruminicola</name>
    <dbReference type="NCBI Taxonomy" id="332524"/>
    <lineage>
        <taxon>Bacteria</taxon>
        <taxon>Bacillati</taxon>
        <taxon>Actinomycetota</taxon>
        <taxon>Actinomycetes</taxon>
        <taxon>Actinomycetales</taxon>
        <taxon>Actinomycetaceae</taxon>
        <taxon>Actinomyces</taxon>
    </lineage>
</organism>
<feature type="region of interest" description="Disordered" evidence="1">
    <location>
        <begin position="63"/>
        <end position="99"/>
    </location>
</feature>
<name>A0A1H0B8V9_9ACTO</name>
<keyword evidence="4" id="KW-1185">Reference proteome</keyword>
<dbReference type="AlphaFoldDB" id="A0A1H0B8V9"/>
<evidence type="ECO:0000256" key="1">
    <source>
        <dbReference type="SAM" id="MobiDB-lite"/>
    </source>
</evidence>
<gene>
    <name evidence="3" type="ORF">SAMN05216355_103144</name>
</gene>
<dbReference type="InterPro" id="IPR042070">
    <property type="entry name" value="PucR_C-HTH_sf"/>
</dbReference>